<organism evidence="1 2">
    <name type="scientific">Actinidia rufa</name>
    <dbReference type="NCBI Taxonomy" id="165716"/>
    <lineage>
        <taxon>Eukaryota</taxon>
        <taxon>Viridiplantae</taxon>
        <taxon>Streptophyta</taxon>
        <taxon>Embryophyta</taxon>
        <taxon>Tracheophyta</taxon>
        <taxon>Spermatophyta</taxon>
        <taxon>Magnoliopsida</taxon>
        <taxon>eudicotyledons</taxon>
        <taxon>Gunneridae</taxon>
        <taxon>Pentapetalae</taxon>
        <taxon>asterids</taxon>
        <taxon>Ericales</taxon>
        <taxon>Actinidiaceae</taxon>
        <taxon>Actinidia</taxon>
    </lineage>
</organism>
<reference evidence="1 2" key="1">
    <citation type="submission" date="2019-07" db="EMBL/GenBank/DDBJ databases">
        <title>De Novo Assembly of kiwifruit Actinidia rufa.</title>
        <authorList>
            <person name="Sugita-Konishi S."/>
            <person name="Sato K."/>
            <person name="Mori E."/>
            <person name="Abe Y."/>
            <person name="Kisaki G."/>
            <person name="Hamano K."/>
            <person name="Suezawa K."/>
            <person name="Otani M."/>
            <person name="Fukuda T."/>
            <person name="Manabe T."/>
            <person name="Gomi K."/>
            <person name="Tabuchi M."/>
            <person name="Akimitsu K."/>
            <person name="Kataoka I."/>
        </authorList>
    </citation>
    <scope>NUCLEOTIDE SEQUENCE [LARGE SCALE GENOMIC DNA]</scope>
    <source>
        <strain evidence="2">cv. Fuchu</strain>
    </source>
</reference>
<keyword evidence="2" id="KW-1185">Reference proteome</keyword>
<sequence>MTFLNLGKRLQPARKAWKSFTSKFQRSKTITKKPKNRIKASTRKSVFWPSLTFQRRLQLKGRRIQTTHIRHHDCLQRRSKPVYIDELFIEPASMAKGKGHIDITERCSTSVEAGKLIGQSANDILVADDVPGTCKAGMDGQEETDEADDMWESLELASPMMQGIDEKAEEFITRIRAEMQLQEMMARQL</sequence>
<protein>
    <submittedName>
        <fullName evidence="1">Uncharacterized protein</fullName>
    </submittedName>
</protein>
<accession>A0A7J0FMH5</accession>
<dbReference type="InterPro" id="IPR008480">
    <property type="entry name" value="DUF761_pln"/>
</dbReference>
<dbReference type="Proteomes" id="UP000585474">
    <property type="component" value="Unassembled WGS sequence"/>
</dbReference>
<dbReference type="EMBL" id="BJWL01000013">
    <property type="protein sequence ID" value="GFY99566.1"/>
    <property type="molecule type" value="Genomic_DNA"/>
</dbReference>
<dbReference type="AlphaFoldDB" id="A0A7J0FMH5"/>
<comment type="caution">
    <text evidence="1">The sequence shown here is derived from an EMBL/GenBank/DDBJ whole genome shotgun (WGS) entry which is preliminary data.</text>
</comment>
<proteinExistence type="predicted"/>
<dbReference type="Pfam" id="PF05553">
    <property type="entry name" value="DUF761"/>
    <property type="match status" value="1"/>
</dbReference>
<name>A0A7J0FMH5_9ERIC</name>
<dbReference type="OrthoDB" id="1536762at2759"/>
<gene>
    <name evidence="1" type="ORF">Acr_13g0009660</name>
</gene>
<evidence type="ECO:0000313" key="1">
    <source>
        <dbReference type="EMBL" id="GFY99566.1"/>
    </source>
</evidence>
<evidence type="ECO:0000313" key="2">
    <source>
        <dbReference type="Proteomes" id="UP000585474"/>
    </source>
</evidence>